<sequence>MLSKSSTMNQGLNHLWLINFGISPKYASLPAHFVLLLPKNHIHVPSFQIIICWLVCSMMLLKKILHSLKTQV</sequence>
<feature type="transmembrane region" description="Helical" evidence="1">
    <location>
        <begin position="42"/>
        <end position="61"/>
    </location>
</feature>
<evidence type="ECO:0000256" key="1">
    <source>
        <dbReference type="SAM" id="Phobius"/>
    </source>
</evidence>
<accession>A0AAN9QA40</accession>
<keyword evidence="1" id="KW-0812">Transmembrane</keyword>
<keyword evidence="3" id="KW-1185">Reference proteome</keyword>
<proteinExistence type="predicted"/>
<keyword evidence="1" id="KW-1133">Transmembrane helix</keyword>
<name>A0AAN9QA40_PHACN</name>
<keyword evidence="1" id="KW-0472">Membrane</keyword>
<dbReference type="Proteomes" id="UP001374584">
    <property type="component" value="Unassembled WGS sequence"/>
</dbReference>
<protein>
    <submittedName>
        <fullName evidence="2">Uncharacterized protein</fullName>
    </submittedName>
</protein>
<organism evidence="2 3">
    <name type="scientific">Phaseolus coccineus</name>
    <name type="common">Scarlet runner bean</name>
    <name type="synonym">Phaseolus multiflorus</name>
    <dbReference type="NCBI Taxonomy" id="3886"/>
    <lineage>
        <taxon>Eukaryota</taxon>
        <taxon>Viridiplantae</taxon>
        <taxon>Streptophyta</taxon>
        <taxon>Embryophyta</taxon>
        <taxon>Tracheophyta</taxon>
        <taxon>Spermatophyta</taxon>
        <taxon>Magnoliopsida</taxon>
        <taxon>eudicotyledons</taxon>
        <taxon>Gunneridae</taxon>
        <taxon>Pentapetalae</taxon>
        <taxon>rosids</taxon>
        <taxon>fabids</taxon>
        <taxon>Fabales</taxon>
        <taxon>Fabaceae</taxon>
        <taxon>Papilionoideae</taxon>
        <taxon>50 kb inversion clade</taxon>
        <taxon>NPAAA clade</taxon>
        <taxon>indigoferoid/millettioid clade</taxon>
        <taxon>Phaseoleae</taxon>
        <taxon>Phaseolus</taxon>
    </lineage>
</organism>
<comment type="caution">
    <text evidence="2">The sequence shown here is derived from an EMBL/GenBank/DDBJ whole genome shotgun (WGS) entry which is preliminary data.</text>
</comment>
<evidence type="ECO:0000313" key="2">
    <source>
        <dbReference type="EMBL" id="KAK7327304.1"/>
    </source>
</evidence>
<dbReference type="EMBL" id="JAYMYR010000016">
    <property type="protein sequence ID" value="KAK7327304.1"/>
    <property type="molecule type" value="Genomic_DNA"/>
</dbReference>
<dbReference type="AlphaFoldDB" id="A0AAN9QA40"/>
<reference evidence="2 3" key="1">
    <citation type="submission" date="2024-01" db="EMBL/GenBank/DDBJ databases">
        <title>The genomes of 5 underutilized Papilionoideae crops provide insights into root nodulation and disease resistanc.</title>
        <authorList>
            <person name="Jiang F."/>
        </authorList>
    </citation>
    <scope>NUCLEOTIDE SEQUENCE [LARGE SCALE GENOMIC DNA]</scope>
    <source>
        <strain evidence="2">JINMINGXINNONG_FW02</strain>
        <tissue evidence="2">Leaves</tissue>
    </source>
</reference>
<gene>
    <name evidence="2" type="ORF">VNO80_31545</name>
</gene>
<evidence type="ECO:0000313" key="3">
    <source>
        <dbReference type="Proteomes" id="UP001374584"/>
    </source>
</evidence>